<dbReference type="Pfam" id="PF00512">
    <property type="entry name" value="HisKA"/>
    <property type="match status" value="1"/>
</dbReference>
<gene>
    <name evidence="13" type="ORF">FJZ00_11840</name>
</gene>
<dbReference type="EMBL" id="VGJX01000743">
    <property type="protein sequence ID" value="MBM3275838.1"/>
    <property type="molecule type" value="Genomic_DNA"/>
</dbReference>
<dbReference type="PROSITE" id="PS50109">
    <property type="entry name" value="HIS_KIN"/>
    <property type="match status" value="1"/>
</dbReference>
<proteinExistence type="predicted"/>
<dbReference type="SUPFAM" id="SSF47384">
    <property type="entry name" value="Homodimeric domain of signal transducing histidine kinase"/>
    <property type="match status" value="1"/>
</dbReference>
<dbReference type="PANTHER" id="PTHR43047">
    <property type="entry name" value="TWO-COMPONENT HISTIDINE PROTEIN KINASE"/>
    <property type="match status" value="1"/>
</dbReference>
<dbReference type="CDD" id="cd00082">
    <property type="entry name" value="HisKA"/>
    <property type="match status" value="1"/>
</dbReference>
<name>A0A938BNX6_9BACT</name>
<dbReference type="SUPFAM" id="SSF55874">
    <property type="entry name" value="ATPase domain of HSP90 chaperone/DNA topoisomerase II/histidine kinase"/>
    <property type="match status" value="1"/>
</dbReference>
<dbReference type="InterPro" id="IPR004358">
    <property type="entry name" value="Sig_transdc_His_kin-like_C"/>
</dbReference>
<keyword evidence="5" id="KW-0597">Phosphoprotein</keyword>
<dbReference type="InterPro" id="IPR036890">
    <property type="entry name" value="HATPase_C_sf"/>
</dbReference>
<comment type="subcellular location">
    <subcellularLocation>
        <location evidence="2">Cell membrane</location>
    </subcellularLocation>
</comment>
<dbReference type="Gene3D" id="3.30.565.10">
    <property type="entry name" value="Histidine kinase-like ATPase, C-terminal domain"/>
    <property type="match status" value="1"/>
</dbReference>
<dbReference type="Gene3D" id="1.10.287.130">
    <property type="match status" value="1"/>
</dbReference>
<dbReference type="InterPro" id="IPR036097">
    <property type="entry name" value="HisK_dim/P_sf"/>
</dbReference>
<evidence type="ECO:0000256" key="1">
    <source>
        <dbReference type="ARBA" id="ARBA00000085"/>
    </source>
</evidence>
<reference evidence="13 14" key="1">
    <citation type="submission" date="2019-03" db="EMBL/GenBank/DDBJ databases">
        <title>Lake Tanganyika Metagenome-Assembled Genomes (MAGs).</title>
        <authorList>
            <person name="Tran P."/>
        </authorList>
    </citation>
    <scope>NUCLEOTIDE SEQUENCE [LARGE SCALE GENOMIC DNA]</scope>
    <source>
        <strain evidence="13">K_DeepCast_65m_m2_236</strain>
    </source>
</reference>
<dbReference type="GO" id="GO:0005886">
    <property type="term" value="C:plasma membrane"/>
    <property type="evidence" value="ECO:0007669"/>
    <property type="project" value="UniProtKB-SubCell"/>
</dbReference>
<accession>A0A938BNX6</accession>
<evidence type="ECO:0000256" key="9">
    <source>
        <dbReference type="ARBA" id="ARBA00022840"/>
    </source>
</evidence>
<comment type="catalytic activity">
    <reaction evidence="1">
        <text>ATP + protein L-histidine = ADP + protein N-phospho-L-histidine.</text>
        <dbReference type="EC" id="2.7.13.3"/>
    </reaction>
</comment>
<dbReference type="InterPro" id="IPR005467">
    <property type="entry name" value="His_kinase_dom"/>
</dbReference>
<keyword evidence="7" id="KW-0547">Nucleotide-binding</keyword>
<evidence type="ECO:0000256" key="8">
    <source>
        <dbReference type="ARBA" id="ARBA00022777"/>
    </source>
</evidence>
<dbReference type="FunFam" id="3.30.565.10:FF:000023">
    <property type="entry name" value="PAS domain-containing sensor histidine kinase"/>
    <property type="match status" value="1"/>
</dbReference>
<comment type="caution">
    <text evidence="13">The sequence shown here is derived from an EMBL/GenBank/DDBJ whole genome shotgun (WGS) entry which is preliminary data.</text>
</comment>
<dbReference type="EC" id="2.7.13.3" evidence="3"/>
<dbReference type="Proteomes" id="UP000703893">
    <property type="component" value="Unassembled WGS sequence"/>
</dbReference>
<dbReference type="InterPro" id="IPR003661">
    <property type="entry name" value="HisK_dim/P_dom"/>
</dbReference>
<dbReference type="GO" id="GO:0000155">
    <property type="term" value="F:phosphorelay sensor kinase activity"/>
    <property type="evidence" value="ECO:0007669"/>
    <property type="project" value="InterPro"/>
</dbReference>
<keyword evidence="10" id="KW-0902">Two-component regulatory system</keyword>
<protein>
    <recommendedName>
        <fullName evidence="3">histidine kinase</fullName>
        <ecNumber evidence="3">2.7.13.3</ecNumber>
    </recommendedName>
</protein>
<dbReference type="CDD" id="cd00075">
    <property type="entry name" value="HATPase"/>
    <property type="match status" value="1"/>
</dbReference>
<dbReference type="Pfam" id="PF02518">
    <property type="entry name" value="HATPase_c"/>
    <property type="match status" value="1"/>
</dbReference>
<dbReference type="PRINTS" id="PR00344">
    <property type="entry name" value="BCTRLSENSOR"/>
</dbReference>
<evidence type="ECO:0000313" key="13">
    <source>
        <dbReference type="EMBL" id="MBM3275838.1"/>
    </source>
</evidence>
<organism evidence="13 14">
    <name type="scientific">Candidatus Tanganyikabacteria bacterium</name>
    <dbReference type="NCBI Taxonomy" id="2961651"/>
    <lineage>
        <taxon>Bacteria</taxon>
        <taxon>Bacillati</taxon>
        <taxon>Candidatus Sericytochromatia</taxon>
        <taxon>Candidatus Tanganyikabacteria</taxon>
    </lineage>
</organism>
<evidence type="ECO:0000313" key="14">
    <source>
        <dbReference type="Proteomes" id="UP000703893"/>
    </source>
</evidence>
<keyword evidence="9" id="KW-0067">ATP-binding</keyword>
<dbReference type="SMART" id="SM00387">
    <property type="entry name" value="HATPase_c"/>
    <property type="match status" value="1"/>
</dbReference>
<dbReference type="InterPro" id="IPR003594">
    <property type="entry name" value="HATPase_dom"/>
</dbReference>
<evidence type="ECO:0000256" key="3">
    <source>
        <dbReference type="ARBA" id="ARBA00012438"/>
    </source>
</evidence>
<sequence length="380" mass="41799">AQLNDLLDEHLFRNTVARRISEAAERFVDLGEICYAVFALMRELTPLRGAVAVVDIGDRRALVAEESCPPSVNEDAFRCWSTLAAGSFEPIPGAYTVPIFRGDTAVALIAAYPAKSSGFTLRDTEILGLFAEHIRLPLERGAYLERVRDLVEAKEQFMRMLTHDLRNPLTSILSSLWTVTSDQFGLDADQQTLLIGNAFRSAQRLNGLLEDLLDLYRLEAGKLQLALSPVDMPGLLREALDQIGPVARNKGLAVAHELPDALPLVMGDRSKLFRVVSNLLSNAVKYTFHGEVRVEIEVTGPALTIRVRDTGLGIPPEDADSLFQPFMRTKQTQHIKGCGLGLAFCRQMVEAHGGKIWVDSEVGKGSTFNFSLPLSQEEAA</sequence>
<evidence type="ECO:0000256" key="7">
    <source>
        <dbReference type="ARBA" id="ARBA00022741"/>
    </source>
</evidence>
<keyword evidence="4" id="KW-1003">Cell membrane</keyword>
<evidence type="ECO:0000256" key="6">
    <source>
        <dbReference type="ARBA" id="ARBA00022679"/>
    </source>
</evidence>
<evidence type="ECO:0000256" key="4">
    <source>
        <dbReference type="ARBA" id="ARBA00022475"/>
    </source>
</evidence>
<dbReference type="GO" id="GO:0005524">
    <property type="term" value="F:ATP binding"/>
    <property type="evidence" value="ECO:0007669"/>
    <property type="project" value="UniProtKB-KW"/>
</dbReference>
<evidence type="ECO:0000259" key="12">
    <source>
        <dbReference type="PROSITE" id="PS50109"/>
    </source>
</evidence>
<feature type="non-terminal residue" evidence="13">
    <location>
        <position position="1"/>
    </location>
</feature>
<keyword evidence="6" id="KW-0808">Transferase</keyword>
<evidence type="ECO:0000256" key="2">
    <source>
        <dbReference type="ARBA" id="ARBA00004236"/>
    </source>
</evidence>
<dbReference type="SMART" id="SM00388">
    <property type="entry name" value="HisKA"/>
    <property type="match status" value="1"/>
</dbReference>
<evidence type="ECO:0000256" key="10">
    <source>
        <dbReference type="ARBA" id="ARBA00023012"/>
    </source>
</evidence>
<dbReference type="AlphaFoldDB" id="A0A938BNX6"/>
<keyword evidence="11" id="KW-0472">Membrane</keyword>
<feature type="domain" description="Histidine kinase" evidence="12">
    <location>
        <begin position="160"/>
        <end position="376"/>
    </location>
</feature>
<evidence type="ECO:0000256" key="11">
    <source>
        <dbReference type="ARBA" id="ARBA00023136"/>
    </source>
</evidence>
<keyword evidence="8 13" id="KW-0418">Kinase</keyword>
<evidence type="ECO:0000256" key="5">
    <source>
        <dbReference type="ARBA" id="ARBA00022553"/>
    </source>
</evidence>